<accession>A0A6P8BGQ7</accession>
<sequence length="395" mass="42362">MEANAQELVLITGATGHVGSTTLAHLIRAGYNVRAVVRSEAKSSQLLARPSIQKAIKLSRRGSNRYRSQLTTTASTSQLSFVVVPDITAPGAYDDAVVGATLVVHIASPLVTADTVPLSKHEEYFLRPAVRGTLGLLEAARAAGTVRRVVVTSSIVSLVPVDRMEGNLSPEEARSLPPVQPTDRVHDSDGPYTSEFAAYHGSKVASLAHAEEWVARERPGFDVVYLHPSFVLGHNDAATTPAQALKGTNAVVLAMLLGQSFGPYAGATVHVEDVARAHVAALAVDRVPGNQSYILSGPRPTTWNDAKEIVQRRFPEAIKSRMLVTRGSVGTTYLPFDVSLTEETFGFEFTSFEEQVVSTVGQFIELRMQQKAAASRKTAAVRARGETLPSVRANA</sequence>
<organism evidence="4 5">
    <name type="scientific">Pyricularia grisea</name>
    <name type="common">Crabgrass-specific blast fungus</name>
    <name type="synonym">Magnaporthe grisea</name>
    <dbReference type="NCBI Taxonomy" id="148305"/>
    <lineage>
        <taxon>Eukaryota</taxon>
        <taxon>Fungi</taxon>
        <taxon>Dikarya</taxon>
        <taxon>Ascomycota</taxon>
        <taxon>Pezizomycotina</taxon>
        <taxon>Sordariomycetes</taxon>
        <taxon>Sordariomycetidae</taxon>
        <taxon>Magnaporthales</taxon>
        <taxon>Pyriculariaceae</taxon>
        <taxon>Pyricularia</taxon>
    </lineage>
</organism>
<protein>
    <recommendedName>
        <fullName evidence="3">NAD-dependent epimerase/dehydratase domain-containing protein</fullName>
    </recommendedName>
</protein>
<dbReference type="Gene3D" id="3.40.50.720">
    <property type="entry name" value="NAD(P)-binding Rossmann-like Domain"/>
    <property type="match status" value="1"/>
</dbReference>
<dbReference type="KEGG" id="pgri:PgNI_01021"/>
<keyword evidence="4" id="KW-1185">Reference proteome</keyword>
<dbReference type="InterPro" id="IPR036291">
    <property type="entry name" value="NAD(P)-bd_dom_sf"/>
</dbReference>
<dbReference type="RefSeq" id="XP_030986473.1">
    <property type="nucleotide sequence ID" value="XM_031121098.1"/>
</dbReference>
<gene>
    <name evidence="5" type="ORF">PgNI_01021</name>
</gene>
<dbReference type="InterPro" id="IPR001509">
    <property type="entry name" value="Epimerase_deHydtase"/>
</dbReference>
<evidence type="ECO:0000259" key="3">
    <source>
        <dbReference type="Pfam" id="PF01370"/>
    </source>
</evidence>
<proteinExistence type="inferred from homology"/>
<dbReference type="PANTHER" id="PTHR10366:SF564">
    <property type="entry name" value="STEROL-4-ALPHA-CARBOXYLATE 3-DEHYDROGENASE, DECARBOXYLATING"/>
    <property type="match status" value="1"/>
</dbReference>
<reference evidence="5" key="1">
    <citation type="journal article" date="2019" name="Mol. Biol. Evol.">
        <title>Blast fungal genomes show frequent chromosomal changes, gene gains and losses, and effector gene turnover.</title>
        <authorList>
            <person name="Gomez Luciano L.B."/>
            <person name="Jason Tsai I."/>
            <person name="Chuma I."/>
            <person name="Tosa Y."/>
            <person name="Chen Y.H."/>
            <person name="Li J.Y."/>
            <person name="Li M.Y."/>
            <person name="Jade Lu M.Y."/>
            <person name="Nakayashiki H."/>
            <person name="Li W.H."/>
        </authorList>
    </citation>
    <scope>NUCLEOTIDE SEQUENCE</scope>
    <source>
        <strain evidence="5">NI907</strain>
    </source>
</reference>
<dbReference type="OrthoDB" id="2735536at2759"/>
<evidence type="ECO:0000256" key="2">
    <source>
        <dbReference type="ARBA" id="ARBA00023445"/>
    </source>
</evidence>
<reference evidence="5" key="2">
    <citation type="submission" date="2019-10" db="EMBL/GenBank/DDBJ databases">
        <authorList>
            <consortium name="NCBI Genome Project"/>
        </authorList>
    </citation>
    <scope>NUCLEOTIDE SEQUENCE</scope>
    <source>
        <strain evidence="5">NI907</strain>
    </source>
</reference>
<dbReference type="InterPro" id="IPR050425">
    <property type="entry name" value="NAD(P)_dehydrat-like"/>
</dbReference>
<evidence type="ECO:0000256" key="1">
    <source>
        <dbReference type="ARBA" id="ARBA00023002"/>
    </source>
</evidence>
<feature type="domain" description="NAD-dependent epimerase/dehydratase" evidence="3">
    <location>
        <begin position="9"/>
        <end position="289"/>
    </location>
</feature>
<name>A0A6P8BGQ7_PYRGI</name>
<dbReference type="GeneID" id="41956012"/>
<dbReference type="SUPFAM" id="SSF51735">
    <property type="entry name" value="NAD(P)-binding Rossmann-fold domains"/>
    <property type="match status" value="1"/>
</dbReference>
<reference evidence="5" key="3">
    <citation type="submission" date="2025-08" db="UniProtKB">
        <authorList>
            <consortium name="RefSeq"/>
        </authorList>
    </citation>
    <scope>IDENTIFICATION</scope>
    <source>
        <strain evidence="5">NI907</strain>
    </source>
</reference>
<dbReference type="GO" id="GO:0016616">
    <property type="term" value="F:oxidoreductase activity, acting on the CH-OH group of donors, NAD or NADP as acceptor"/>
    <property type="evidence" value="ECO:0007669"/>
    <property type="project" value="TreeGrafter"/>
</dbReference>
<dbReference type="Proteomes" id="UP000515153">
    <property type="component" value="Unplaced"/>
</dbReference>
<dbReference type="AlphaFoldDB" id="A0A6P8BGQ7"/>
<keyword evidence="1" id="KW-0560">Oxidoreductase</keyword>
<dbReference type="PANTHER" id="PTHR10366">
    <property type="entry name" value="NAD DEPENDENT EPIMERASE/DEHYDRATASE"/>
    <property type="match status" value="1"/>
</dbReference>
<comment type="similarity">
    <text evidence="2">Belongs to the NAD(P)-dependent epimerase/dehydratase family. Dihydroflavonol-4-reductase subfamily.</text>
</comment>
<evidence type="ECO:0000313" key="4">
    <source>
        <dbReference type="Proteomes" id="UP000515153"/>
    </source>
</evidence>
<dbReference type="Pfam" id="PF01370">
    <property type="entry name" value="Epimerase"/>
    <property type="match status" value="1"/>
</dbReference>
<evidence type="ECO:0000313" key="5">
    <source>
        <dbReference type="RefSeq" id="XP_030986473.1"/>
    </source>
</evidence>